<evidence type="ECO:0000256" key="2">
    <source>
        <dbReference type="SAM" id="Phobius"/>
    </source>
</evidence>
<comment type="caution">
    <text evidence="3">The sequence shown here is derived from an EMBL/GenBank/DDBJ whole genome shotgun (WGS) entry which is preliminary data.</text>
</comment>
<keyword evidence="4" id="KW-1185">Reference proteome</keyword>
<dbReference type="EMBL" id="JAACJL010000002">
    <property type="protein sequence ID" value="KAF4622350.1"/>
    <property type="molecule type" value="Genomic_DNA"/>
</dbReference>
<reference evidence="3 4" key="1">
    <citation type="submission" date="2019-12" db="EMBL/GenBank/DDBJ databases">
        <authorList>
            <person name="Floudas D."/>
            <person name="Bentzer J."/>
            <person name="Ahren D."/>
            <person name="Johansson T."/>
            <person name="Persson P."/>
            <person name="Tunlid A."/>
        </authorList>
    </citation>
    <scope>NUCLEOTIDE SEQUENCE [LARGE SCALE GENOMIC DNA]</scope>
    <source>
        <strain evidence="3 4">CBS 102.39</strain>
    </source>
</reference>
<feature type="transmembrane region" description="Helical" evidence="2">
    <location>
        <begin position="709"/>
        <end position="730"/>
    </location>
</feature>
<keyword evidence="2" id="KW-0812">Transmembrane</keyword>
<protein>
    <submittedName>
        <fullName evidence="3">Uncharacterized protein</fullName>
    </submittedName>
</protein>
<dbReference type="AlphaFoldDB" id="A0A8H4VVY6"/>
<feature type="transmembrane region" description="Helical" evidence="2">
    <location>
        <begin position="535"/>
        <end position="555"/>
    </location>
</feature>
<keyword evidence="2" id="KW-1133">Transmembrane helix</keyword>
<evidence type="ECO:0000313" key="4">
    <source>
        <dbReference type="Proteomes" id="UP000521872"/>
    </source>
</evidence>
<feature type="transmembrane region" description="Helical" evidence="2">
    <location>
        <begin position="736"/>
        <end position="755"/>
    </location>
</feature>
<feature type="transmembrane region" description="Helical" evidence="2">
    <location>
        <begin position="502"/>
        <end position="523"/>
    </location>
</feature>
<keyword evidence="2" id="KW-0472">Membrane</keyword>
<feature type="transmembrane region" description="Helical" evidence="2">
    <location>
        <begin position="567"/>
        <end position="588"/>
    </location>
</feature>
<sequence>MSTLPPAREPALKLDPGPPPRSISRRRRGLLYRLLCKGLMLLALGLLGYGATLLVRLLLFVPHKEMYHKVNNDTKPEEIVRPLITEDQTFDIVATVWLRDDDIETQEIVGSNAGIEGSRSKVLTERAIFSDAVFRGARMTDRGLKTSVQLQIPTTIFKKPVLSNTDLRASFVLVPNDPSTFNRVTSYSSWIPTDAMYPPSRKHSHDNELSLAERIIDAYGTFTPLLSFHNIQPGCTLPDGVDDKYVDELHERLAKLQEKKRKLQETQFASLLASGKIDKVEYGEGMWKIKFAENNTDVTTLDRVAYRSHPYIITKTFLTITDMTKPLNRTAYEQAHTKLVVTSCGLQELTTLGLSANRADWRLCTRSYEVNGNHEVMIQRTRDGENEDGDVRERLYAPYMTVEKLHGPADLVRVPVDRENCTANGAAVEDPLADNDTLNLTWNIVFSSRSPGKKIIGFPYTFNTFQDFNMTADETRFQVDQSMAEFNQAAHGHKPYENRHPVFGYLLHSVDVILYFLETLLAVHYWYSRASQSTVGISIVGTALIASSYLIRYVTTGILTNIDKSSYLIIFFAIFISSISQTETLLMLKAITRAEIKRKWLFTPVGIRFADATHAERASRRVESRTSWKERLLILASFSVILGLAEMKDFHVIAPQIWDKSHPFTTLSLLSRVVRLIRYYTVEPLLISGQVLQLVMNKQSGTFAGMYKVTAYLGFAQVVLRLFSHLPWLGFFMTKASGVSLLGALQILYHGALFFQARRYPKPKVVEEETA</sequence>
<name>A0A8H4VVY6_9AGAR</name>
<proteinExistence type="predicted"/>
<gene>
    <name evidence="3" type="ORF">D9613_009485</name>
</gene>
<accession>A0A8H4VVY6</accession>
<dbReference type="Proteomes" id="UP000521872">
    <property type="component" value="Unassembled WGS sequence"/>
</dbReference>
<organism evidence="3 4">
    <name type="scientific">Agrocybe pediades</name>
    <dbReference type="NCBI Taxonomy" id="84607"/>
    <lineage>
        <taxon>Eukaryota</taxon>
        <taxon>Fungi</taxon>
        <taxon>Dikarya</taxon>
        <taxon>Basidiomycota</taxon>
        <taxon>Agaricomycotina</taxon>
        <taxon>Agaricomycetes</taxon>
        <taxon>Agaricomycetidae</taxon>
        <taxon>Agaricales</taxon>
        <taxon>Agaricineae</taxon>
        <taxon>Strophariaceae</taxon>
        <taxon>Agrocybe</taxon>
    </lineage>
</organism>
<evidence type="ECO:0000313" key="3">
    <source>
        <dbReference type="EMBL" id="KAF4622350.1"/>
    </source>
</evidence>
<feature type="transmembrane region" description="Helical" evidence="2">
    <location>
        <begin position="34"/>
        <end position="59"/>
    </location>
</feature>
<feature type="region of interest" description="Disordered" evidence="1">
    <location>
        <begin position="1"/>
        <end position="21"/>
    </location>
</feature>
<evidence type="ECO:0000256" key="1">
    <source>
        <dbReference type="SAM" id="MobiDB-lite"/>
    </source>
</evidence>